<protein>
    <submittedName>
        <fullName evidence="2">Uncharacterized protein</fullName>
    </submittedName>
</protein>
<feature type="region of interest" description="Disordered" evidence="1">
    <location>
        <begin position="347"/>
        <end position="377"/>
    </location>
</feature>
<name>A0ABD0XZM4_9HEMI</name>
<feature type="compositionally biased region" description="Basic and acidic residues" evidence="1">
    <location>
        <begin position="26"/>
        <end position="36"/>
    </location>
</feature>
<gene>
    <name evidence="2" type="ORF">AAG570_005045</name>
</gene>
<evidence type="ECO:0000313" key="2">
    <source>
        <dbReference type="EMBL" id="KAL1116573.1"/>
    </source>
</evidence>
<accession>A0ABD0XZM4</accession>
<feature type="region of interest" description="Disordered" evidence="1">
    <location>
        <begin position="481"/>
        <end position="510"/>
    </location>
</feature>
<dbReference type="EMBL" id="JBFDAA010000017">
    <property type="protein sequence ID" value="KAL1116573.1"/>
    <property type="molecule type" value="Genomic_DNA"/>
</dbReference>
<dbReference type="Proteomes" id="UP001558652">
    <property type="component" value="Unassembled WGS sequence"/>
</dbReference>
<feature type="compositionally biased region" description="Polar residues" evidence="1">
    <location>
        <begin position="37"/>
        <end position="48"/>
    </location>
</feature>
<feature type="region of interest" description="Disordered" evidence="1">
    <location>
        <begin position="651"/>
        <end position="679"/>
    </location>
</feature>
<feature type="region of interest" description="Disordered" evidence="1">
    <location>
        <begin position="155"/>
        <end position="191"/>
    </location>
</feature>
<feature type="region of interest" description="Disordered" evidence="1">
    <location>
        <begin position="241"/>
        <end position="260"/>
    </location>
</feature>
<comment type="caution">
    <text evidence="2">The sequence shown here is derived from an EMBL/GenBank/DDBJ whole genome shotgun (WGS) entry which is preliminary data.</text>
</comment>
<feature type="region of interest" description="Disordered" evidence="1">
    <location>
        <begin position="1"/>
        <end position="127"/>
    </location>
</feature>
<keyword evidence="3" id="KW-1185">Reference proteome</keyword>
<feature type="compositionally biased region" description="Basic and acidic residues" evidence="1">
    <location>
        <begin position="77"/>
        <end position="86"/>
    </location>
</feature>
<feature type="compositionally biased region" description="Pro residues" evidence="1">
    <location>
        <begin position="351"/>
        <end position="369"/>
    </location>
</feature>
<dbReference type="AlphaFoldDB" id="A0ABD0XZM4"/>
<reference evidence="2 3" key="1">
    <citation type="submission" date="2024-07" db="EMBL/GenBank/DDBJ databases">
        <title>Chromosome-level genome assembly of the water stick insect Ranatra chinensis (Heteroptera: Nepidae).</title>
        <authorList>
            <person name="Liu X."/>
        </authorList>
    </citation>
    <scope>NUCLEOTIDE SEQUENCE [LARGE SCALE GENOMIC DNA]</scope>
    <source>
        <strain evidence="2">Cailab_2021Rc</strain>
        <tissue evidence="2">Muscle</tissue>
    </source>
</reference>
<feature type="region of interest" description="Disordered" evidence="1">
    <location>
        <begin position="403"/>
        <end position="463"/>
    </location>
</feature>
<feature type="compositionally biased region" description="Basic and acidic residues" evidence="1">
    <location>
        <begin position="435"/>
        <end position="447"/>
    </location>
</feature>
<sequence length="688" mass="75605">MNCSVGGIPGGIEKDETENWVEDECQEAKEPPKLEDNTTQTTPTSDGESNIPEIPTQTESSYIAEPVTMTTTANSRDLADEEKREGSQATVTFSEDTTIVDTDDDTTQEQKQEHQQRPEHQKIPDRTEEMAVTFRLGNVMMANSLKPNSAVRQLFPSPRFVSPPPGRSPEDDGITGGKKSPESDEDDGLQNNLIKRTIERNTLRRSMLRYPADIRLKRNQNRVKNDNSLVERIKRLTCDLDEETEPAKEERTSPTGEESSDAIGYLGLSSPCLAIAPTQHTSFRRIPDLYARKEPHPVVLQAPASVEHQYPYYRPMYTTTTPVPPDLGNGVPPHPPLHLHLSAVPPQQVMLPPPAPPPTSLPQQHPPKPAHPRASVTAEARKQFLSTLAPLAACVSSNKEDAQDMLLSPPGTRDSLASSSAATDNTEYSIGDIDDALKTETVPKPRPDVVAGTPGNEQPTDELAVFVQQDASRIERLRKRYSGGSTEQEEPPYQQQRPEFGFDRRPSVRGIKPRFGSTTEILQQMQSQMTPPLPAAGGGHVSWPYYADAGKTPPGVNGYHRRPQQFLQARLPEYGDDALYPQGQLQRAGPRPAFRAGGMQLQQVVEAPRQVVVRGTQTISTGYYGVPPRPPPLFYYPGGSPVPCGSPTKMKLERGVPEGASASPALHHEQASAPPPLQHNAMMYAMNV</sequence>
<feature type="compositionally biased region" description="Polar residues" evidence="1">
    <location>
        <begin position="415"/>
        <end position="428"/>
    </location>
</feature>
<evidence type="ECO:0000256" key="1">
    <source>
        <dbReference type="SAM" id="MobiDB-lite"/>
    </source>
</evidence>
<feature type="compositionally biased region" description="Basic and acidic residues" evidence="1">
    <location>
        <begin position="108"/>
        <end position="127"/>
    </location>
</feature>
<organism evidence="2 3">
    <name type="scientific">Ranatra chinensis</name>
    <dbReference type="NCBI Taxonomy" id="642074"/>
    <lineage>
        <taxon>Eukaryota</taxon>
        <taxon>Metazoa</taxon>
        <taxon>Ecdysozoa</taxon>
        <taxon>Arthropoda</taxon>
        <taxon>Hexapoda</taxon>
        <taxon>Insecta</taxon>
        <taxon>Pterygota</taxon>
        <taxon>Neoptera</taxon>
        <taxon>Paraneoptera</taxon>
        <taxon>Hemiptera</taxon>
        <taxon>Heteroptera</taxon>
        <taxon>Panheteroptera</taxon>
        <taxon>Nepomorpha</taxon>
        <taxon>Nepidae</taxon>
        <taxon>Ranatrinae</taxon>
        <taxon>Ranatra</taxon>
    </lineage>
</organism>
<evidence type="ECO:0000313" key="3">
    <source>
        <dbReference type="Proteomes" id="UP001558652"/>
    </source>
</evidence>
<proteinExistence type="predicted"/>
<feature type="compositionally biased region" description="Acidic residues" evidence="1">
    <location>
        <begin position="15"/>
        <end position="25"/>
    </location>
</feature>